<gene>
    <name evidence="1" type="ORF">EJF14_40282</name>
</gene>
<evidence type="ECO:0000313" key="2">
    <source>
        <dbReference type="Proteomes" id="UP000326582"/>
    </source>
</evidence>
<sequence length="190" mass="22450">MLSGLLVANYQMIEYSAGLKLKYPKNPICTTITQTVEHQLFIFSMSIHYFLILNRQGKIRLAKWFDNTFMDSDKKEIVEDVHRLVSSRDSKYQSNFVEFRGNKLVYRRYAGLFFIMSVDYDDNELSYLESVHFFVEILDTYFDNVCELDLVFNFYKLYQILDEIYLGGELSEISKQKVVSRLTQLDELAT</sequence>
<protein>
    <submittedName>
        <fullName evidence="1">AP-2 complex subunit</fullName>
    </submittedName>
</protein>
<dbReference type="Proteomes" id="UP000326582">
    <property type="component" value="Chromosome 4"/>
</dbReference>
<evidence type="ECO:0000313" key="1">
    <source>
        <dbReference type="EMBL" id="QFZ28250.1"/>
    </source>
</evidence>
<dbReference type="EMBL" id="CP038487">
    <property type="protein sequence ID" value="QFZ28250.1"/>
    <property type="molecule type" value="Genomic_DNA"/>
</dbReference>
<keyword evidence="2" id="KW-1185">Reference proteome</keyword>
<name>A0ACD0WLR9_CLALS</name>
<proteinExistence type="predicted"/>
<reference evidence="2" key="1">
    <citation type="journal article" date="2019" name="MBio">
        <title>Comparative genomics for the elucidation of multidrug resistance (MDR) in Candida lusitaniae.</title>
        <authorList>
            <person name="Kannan A."/>
            <person name="Asner S.A."/>
            <person name="Trachsel E."/>
            <person name="Kelly S."/>
            <person name="Parker J."/>
            <person name="Sanglard D."/>
        </authorList>
    </citation>
    <scope>NUCLEOTIDE SEQUENCE [LARGE SCALE GENOMIC DNA]</scope>
    <source>
        <strain evidence="2">P1</strain>
    </source>
</reference>
<organism evidence="1 2">
    <name type="scientific">Clavispora lusitaniae</name>
    <name type="common">Candida lusitaniae</name>
    <dbReference type="NCBI Taxonomy" id="36911"/>
    <lineage>
        <taxon>Eukaryota</taxon>
        <taxon>Fungi</taxon>
        <taxon>Dikarya</taxon>
        <taxon>Ascomycota</taxon>
        <taxon>Saccharomycotina</taxon>
        <taxon>Pichiomycetes</taxon>
        <taxon>Metschnikowiaceae</taxon>
        <taxon>Clavispora</taxon>
    </lineage>
</organism>
<accession>A0ACD0WLR9</accession>